<dbReference type="Pfam" id="PF01326">
    <property type="entry name" value="PPDK_N"/>
    <property type="match status" value="1"/>
</dbReference>
<comment type="cofactor">
    <cofactor evidence="1">
        <name>Mg(2+)</name>
        <dbReference type="ChEBI" id="CHEBI:18420"/>
    </cofactor>
</comment>
<dbReference type="AlphaFoldDB" id="A0AA48GS44"/>
<dbReference type="Proteomes" id="UP001228113">
    <property type="component" value="Chromosome"/>
</dbReference>
<evidence type="ECO:0000259" key="15">
    <source>
        <dbReference type="Pfam" id="PF01326"/>
    </source>
</evidence>
<evidence type="ECO:0000256" key="5">
    <source>
        <dbReference type="ARBA" id="ARBA00011996"/>
    </source>
</evidence>
<evidence type="ECO:0000256" key="14">
    <source>
        <dbReference type="ARBA" id="ARBA00047700"/>
    </source>
</evidence>
<evidence type="ECO:0000256" key="11">
    <source>
        <dbReference type="ARBA" id="ARBA00022840"/>
    </source>
</evidence>
<evidence type="ECO:0000256" key="4">
    <source>
        <dbReference type="ARBA" id="ARBA00007837"/>
    </source>
</evidence>
<dbReference type="Gene3D" id="3.30.1490.20">
    <property type="entry name" value="ATP-grasp fold, A domain"/>
    <property type="match status" value="1"/>
</dbReference>
<dbReference type="EC" id="2.7.9.2" evidence="5"/>
<keyword evidence="9" id="KW-0547">Nucleotide-binding</keyword>
<dbReference type="GO" id="GO:0046872">
    <property type="term" value="F:metal ion binding"/>
    <property type="evidence" value="ECO:0007669"/>
    <property type="project" value="UniProtKB-KW"/>
</dbReference>
<feature type="domain" description="Pyruvate phosphate dikinase AMP/ATP-binding" evidence="15">
    <location>
        <begin position="338"/>
        <end position="713"/>
    </location>
</feature>
<keyword evidence="12" id="KW-0460">Magnesium</keyword>
<comment type="similarity">
    <text evidence="4">Belongs to the PEP-utilizing enzyme family.</text>
</comment>
<dbReference type="InterPro" id="IPR006319">
    <property type="entry name" value="PEP_synth"/>
</dbReference>
<dbReference type="RefSeq" id="WP_243329727.1">
    <property type="nucleotide sequence ID" value="NZ_AP027081.1"/>
</dbReference>
<keyword evidence="11" id="KW-0067">ATP-binding</keyword>
<keyword evidence="17" id="KW-1185">Reference proteome</keyword>
<dbReference type="SUPFAM" id="SSF56059">
    <property type="entry name" value="Glutathione synthetase ATP-binding domain-like"/>
    <property type="match status" value="1"/>
</dbReference>
<evidence type="ECO:0000256" key="6">
    <source>
        <dbReference type="ARBA" id="ARBA00021623"/>
    </source>
</evidence>
<dbReference type="InterPro" id="IPR013815">
    <property type="entry name" value="ATP_grasp_subdomain_1"/>
</dbReference>
<evidence type="ECO:0000313" key="17">
    <source>
        <dbReference type="Proteomes" id="UP001228113"/>
    </source>
</evidence>
<reference evidence="16" key="1">
    <citation type="journal article" date="2023" name="Int. J. Syst. Evol. Microbiol.">
        <title>Mesoterricola silvestris gen. nov., sp. nov., Mesoterricola sediminis sp. nov., Geothrix oryzae sp. nov., Geothrix edaphica sp. nov., Geothrix rubra sp. nov., and Geothrix limicola sp. nov., six novel members of Acidobacteriota isolated from soils.</title>
        <authorList>
            <person name="Itoh H."/>
            <person name="Sugisawa Y."/>
            <person name="Mise K."/>
            <person name="Xu Z."/>
            <person name="Kuniyasu M."/>
            <person name="Ushijima N."/>
            <person name="Kawano K."/>
            <person name="Kobayashi E."/>
            <person name="Shiratori Y."/>
            <person name="Masuda Y."/>
            <person name="Senoo K."/>
        </authorList>
    </citation>
    <scope>NUCLEOTIDE SEQUENCE</scope>
    <source>
        <strain evidence="16">W786</strain>
    </source>
</reference>
<dbReference type="KEGG" id="msea:METESE_32090"/>
<keyword evidence="8" id="KW-0479">Metal-binding</keyword>
<gene>
    <name evidence="16" type="ORF">METESE_32090</name>
</gene>
<accession>A0AA48GS44</accession>
<organism evidence="16 17">
    <name type="scientific">Mesoterricola sediminis</name>
    <dbReference type="NCBI Taxonomy" id="2927980"/>
    <lineage>
        <taxon>Bacteria</taxon>
        <taxon>Pseudomonadati</taxon>
        <taxon>Acidobacteriota</taxon>
        <taxon>Holophagae</taxon>
        <taxon>Holophagales</taxon>
        <taxon>Holophagaceae</taxon>
        <taxon>Mesoterricola</taxon>
    </lineage>
</organism>
<dbReference type="InterPro" id="IPR002192">
    <property type="entry name" value="PPDK_AMP/ATP-bd"/>
</dbReference>
<dbReference type="GO" id="GO:0008986">
    <property type="term" value="F:pyruvate, water dikinase activity"/>
    <property type="evidence" value="ECO:0007669"/>
    <property type="project" value="UniProtKB-EC"/>
</dbReference>
<name>A0AA48GS44_9BACT</name>
<comment type="catalytic activity">
    <reaction evidence="14">
        <text>pyruvate + ATP + H2O = phosphoenolpyruvate + AMP + phosphate + 2 H(+)</text>
        <dbReference type="Rhea" id="RHEA:11364"/>
        <dbReference type="ChEBI" id="CHEBI:15361"/>
        <dbReference type="ChEBI" id="CHEBI:15377"/>
        <dbReference type="ChEBI" id="CHEBI:15378"/>
        <dbReference type="ChEBI" id="CHEBI:30616"/>
        <dbReference type="ChEBI" id="CHEBI:43474"/>
        <dbReference type="ChEBI" id="CHEBI:58702"/>
        <dbReference type="ChEBI" id="CHEBI:456215"/>
        <dbReference type="EC" id="2.7.9.2"/>
    </reaction>
</comment>
<dbReference type="PANTHER" id="PTHR43030:SF1">
    <property type="entry name" value="PHOSPHOENOLPYRUVATE SYNTHASE"/>
    <property type="match status" value="1"/>
</dbReference>
<evidence type="ECO:0000256" key="10">
    <source>
        <dbReference type="ARBA" id="ARBA00022777"/>
    </source>
</evidence>
<evidence type="ECO:0000256" key="13">
    <source>
        <dbReference type="ARBA" id="ARBA00033470"/>
    </source>
</evidence>
<evidence type="ECO:0000256" key="3">
    <source>
        <dbReference type="ARBA" id="ARBA00004742"/>
    </source>
</evidence>
<comment type="pathway">
    <text evidence="3">Carbohydrate biosynthesis; gluconeogenesis.</text>
</comment>
<dbReference type="EMBL" id="AP027081">
    <property type="protein sequence ID" value="BDU78251.1"/>
    <property type="molecule type" value="Genomic_DNA"/>
</dbReference>
<evidence type="ECO:0000313" key="16">
    <source>
        <dbReference type="EMBL" id="BDU78251.1"/>
    </source>
</evidence>
<dbReference type="GO" id="GO:0005524">
    <property type="term" value="F:ATP binding"/>
    <property type="evidence" value="ECO:0007669"/>
    <property type="project" value="UniProtKB-KW"/>
</dbReference>
<evidence type="ECO:0000256" key="12">
    <source>
        <dbReference type="ARBA" id="ARBA00022842"/>
    </source>
</evidence>
<evidence type="ECO:0000256" key="9">
    <source>
        <dbReference type="ARBA" id="ARBA00022741"/>
    </source>
</evidence>
<protein>
    <recommendedName>
        <fullName evidence="6">Phosphoenolpyruvate synthase</fullName>
        <ecNumber evidence="5">2.7.9.2</ecNumber>
    </recommendedName>
    <alternativeName>
        <fullName evidence="13">Pyruvate, water dikinase</fullName>
    </alternativeName>
</protein>
<evidence type="ECO:0000256" key="1">
    <source>
        <dbReference type="ARBA" id="ARBA00001946"/>
    </source>
</evidence>
<comment type="function">
    <text evidence="2">Catalyzes the phosphorylation of pyruvate to phosphoenolpyruvate.</text>
</comment>
<evidence type="ECO:0000256" key="2">
    <source>
        <dbReference type="ARBA" id="ARBA00002988"/>
    </source>
</evidence>
<evidence type="ECO:0000256" key="7">
    <source>
        <dbReference type="ARBA" id="ARBA00022679"/>
    </source>
</evidence>
<sequence>MINDPSFGQSRELQTIFTIAGLLAREDLSLTQILQVVAEALPKGFKHEEVCQARIHFWGECFETKGFQPGPWTLRAPIVVKGETLGEVEVVYLENRSSRAPGSPFHLDQKKLVDLTAQKLGQLAEIRIAQREEEKTSAPAAPAPAAKPEWRYILDLLTEIDPALHLRIIRRLMNHATKVGVPGVQKMIAQFDPAIYAQGEEASHGSNAPLPKRDMNLVSQTFKEIEEIASIVFEDADLTALLKQWMRQDKLGFLAIATEKRDIPLVEIKEIVDRFCRETREDLPALAVPDDTNVRVALIRRFLTESLKFIGIAKAHLSVYDFGNILTHVLGPAQGNGKLGGKAAGLILAARILKRQGTGNPLIDSIRTPKTWYITSDGIYNFLRHNSLEDLWSLKFSPIEEVRQTFPYLEQVFKNSFFSPEMFQQIQFAMDDLGEGPLIVRSSSLLEDSEGMAFSGKYRSLFLANVGSREERLEALVDAVAEVYASVFGPDPIQYRAERGLLDFVEEMGIIIQKVVGHRVGKYFMPAFAGVAFSHNEFRWSPRLRREDGIVRMVMGLGTRAVDRLGSDFPFMMSPGQPNLRVNVTPEQVAHYAQTSMDVINLETGRFESLAIPDLLREAGDDYPMLEQIVSLLEDGFLKKPMRGMINAAKDDLVVTFAGLVERTEFVAQIRTVLGILQEALGTSVDLEFAHDGSNLYLLQCRPQSRMDEEGRIHMPTKVPYEDKLFSASKYITNGYVEGIRYIVYVDPEEYRTIPDLADLLAIADCVNRLNGMLPRRKFILMGPGRWGSRGDVTLGVGITYSGINNTQLLVEIARKKGNYVPDLSFGTHFFQDLVEARIHYLALYPDEEGNLFNEDFLRNSPSVLTQLLPEHIRLEKAVRVIDLEKVRPGHELDVVMDGEKDRALGFLRPIQLH</sequence>
<keyword evidence="7" id="KW-0808">Transferase</keyword>
<dbReference type="PANTHER" id="PTHR43030">
    <property type="entry name" value="PHOSPHOENOLPYRUVATE SYNTHASE"/>
    <property type="match status" value="1"/>
</dbReference>
<proteinExistence type="inferred from homology"/>
<evidence type="ECO:0000256" key="8">
    <source>
        <dbReference type="ARBA" id="ARBA00022723"/>
    </source>
</evidence>
<keyword evidence="10" id="KW-0418">Kinase</keyword>